<dbReference type="EMBL" id="MCSI01000151">
    <property type="protein sequence ID" value="PME59090.1"/>
    <property type="molecule type" value="Genomic_DNA"/>
</dbReference>
<accession>A0A2N7BLV6</accession>
<evidence type="ECO:0008006" key="3">
    <source>
        <dbReference type="Google" id="ProtNLM"/>
    </source>
</evidence>
<reference evidence="2" key="1">
    <citation type="submission" date="2016-07" db="EMBL/GenBank/DDBJ databases">
        <title>Nontailed viruses are major unrecognized killers of bacteria in the ocean.</title>
        <authorList>
            <person name="Kauffman K."/>
            <person name="Hussain F."/>
            <person name="Yang J."/>
            <person name="Arevalo P."/>
            <person name="Brown J."/>
            <person name="Cutler M."/>
            <person name="Kelly L."/>
            <person name="Polz M.F."/>
        </authorList>
    </citation>
    <scope>NUCLEOTIDE SEQUENCE [LARGE SCALE GENOMIC DNA]</scope>
    <source>
        <strain evidence="2">10N.286.55.C1</strain>
    </source>
</reference>
<dbReference type="InterPro" id="IPR021323">
    <property type="entry name" value="DUF2927"/>
</dbReference>
<dbReference type="RefSeq" id="WP_102266605.1">
    <property type="nucleotide sequence ID" value="NZ_MCSH01000036.1"/>
</dbReference>
<organism evidence="1 2">
    <name type="scientific">Vibrio lentus</name>
    <dbReference type="NCBI Taxonomy" id="136468"/>
    <lineage>
        <taxon>Bacteria</taxon>
        <taxon>Pseudomonadati</taxon>
        <taxon>Pseudomonadota</taxon>
        <taxon>Gammaproteobacteria</taxon>
        <taxon>Vibrionales</taxon>
        <taxon>Vibrionaceae</taxon>
        <taxon>Vibrio</taxon>
    </lineage>
</organism>
<protein>
    <recommendedName>
        <fullName evidence="3">DUF2927 domain-containing protein</fullName>
    </recommendedName>
</protein>
<name>A0A2N7BLV6_9VIBR</name>
<dbReference type="Pfam" id="PF11150">
    <property type="entry name" value="DUF2927"/>
    <property type="match status" value="1"/>
</dbReference>
<dbReference type="AlphaFoldDB" id="A0A2N7BLV6"/>
<sequence length="279" mass="31547">MGGFDVVLKEEKHLLILIPNLRQALLLAFPLLALLSFNVASTPLTWLDKTFVENAFYDVALRHEYAQGNKPLAKWKQPIKIWIDHRVGDEELHQELTELHIQHLSQVTQHPIKIVTRESDANVKWVYTRQSQWIAEAKTVLKLKSTQHLDSAICTAGYRTNSKGEIVYAGIVIPVDQARARGKLVACIVEEITQVLGLPNDSDKAYPSIFNDYTPEDLLSPLDVVLLKLLYEPELKVGMTETEAKPIVRKILKRYSETGVLQQASKAAQQAPLYQLIGY</sequence>
<comment type="caution">
    <text evidence="1">The sequence shown here is derived from an EMBL/GenBank/DDBJ whole genome shotgun (WGS) entry which is preliminary data.</text>
</comment>
<gene>
    <name evidence="1" type="ORF">BCV30_14995</name>
</gene>
<evidence type="ECO:0000313" key="1">
    <source>
        <dbReference type="EMBL" id="PME59090.1"/>
    </source>
</evidence>
<dbReference type="Proteomes" id="UP000235778">
    <property type="component" value="Unassembled WGS sequence"/>
</dbReference>
<evidence type="ECO:0000313" key="2">
    <source>
        <dbReference type="Proteomes" id="UP000235778"/>
    </source>
</evidence>
<proteinExistence type="predicted"/>